<dbReference type="AlphaFoldDB" id="A0A090ALN7"/>
<protein>
    <submittedName>
        <fullName evidence="1">Uncharacterized protein</fullName>
    </submittedName>
</protein>
<name>A0A090ALN7_9GAMM</name>
<dbReference type="KEGG" id="tig:THII_1758"/>
<dbReference type="STRING" id="40754.THII_1758"/>
<proteinExistence type="predicted"/>
<dbReference type="Proteomes" id="UP000031623">
    <property type="component" value="Chromosome"/>
</dbReference>
<keyword evidence="2" id="KW-1185">Reference proteome</keyword>
<sequence>MVYAGAAGLILEPTPGNEHNQIKSALERLTAGVLPTVAKGIQLLNKRLLTRVLIAYYW</sequence>
<gene>
    <name evidence="1" type="ORF">THII_1758</name>
</gene>
<dbReference type="HOGENOM" id="CLU_2977848_0_0_6"/>
<reference evidence="1 2" key="1">
    <citation type="journal article" date="2014" name="ISME J.">
        <title>Ecophysiology of Thioploca ingrica as revealed by the complete genome sequence supplemented with proteomic evidence.</title>
        <authorList>
            <person name="Kojima H."/>
            <person name="Ogura Y."/>
            <person name="Yamamoto N."/>
            <person name="Togashi T."/>
            <person name="Mori H."/>
            <person name="Watanabe T."/>
            <person name="Nemoto F."/>
            <person name="Kurokawa K."/>
            <person name="Hayashi T."/>
            <person name="Fukui M."/>
        </authorList>
    </citation>
    <scope>NUCLEOTIDE SEQUENCE [LARGE SCALE GENOMIC DNA]</scope>
</reference>
<evidence type="ECO:0000313" key="1">
    <source>
        <dbReference type="EMBL" id="BAP56055.1"/>
    </source>
</evidence>
<evidence type="ECO:0000313" key="2">
    <source>
        <dbReference type="Proteomes" id="UP000031623"/>
    </source>
</evidence>
<dbReference type="EMBL" id="AP014633">
    <property type="protein sequence ID" value="BAP56055.1"/>
    <property type="molecule type" value="Genomic_DNA"/>
</dbReference>
<organism evidence="1 2">
    <name type="scientific">Thioploca ingrica</name>
    <dbReference type="NCBI Taxonomy" id="40754"/>
    <lineage>
        <taxon>Bacteria</taxon>
        <taxon>Pseudomonadati</taxon>
        <taxon>Pseudomonadota</taxon>
        <taxon>Gammaproteobacteria</taxon>
        <taxon>Thiotrichales</taxon>
        <taxon>Thiotrichaceae</taxon>
        <taxon>Thioploca</taxon>
    </lineage>
</organism>
<accession>A0A090ALN7</accession>